<evidence type="ECO:0000313" key="2">
    <source>
        <dbReference type="Proteomes" id="UP000567179"/>
    </source>
</evidence>
<dbReference type="Proteomes" id="UP000567179">
    <property type="component" value="Unassembled WGS sequence"/>
</dbReference>
<dbReference type="EMBL" id="JAACJJ010000001">
    <property type="protein sequence ID" value="KAF5330378.1"/>
    <property type="molecule type" value="Genomic_DNA"/>
</dbReference>
<protein>
    <submittedName>
        <fullName evidence="1">Uncharacterized protein</fullName>
    </submittedName>
</protein>
<name>A0A8H5BW32_9AGAR</name>
<keyword evidence="2" id="KW-1185">Reference proteome</keyword>
<sequence>MSELRWCSVGSALLGPGPVNVREWTTSRVSGRTSQPSLGLNEISYLKPHTSVRLITITIMAAVLATLVNGDHDIHACNSKYPAKVIG</sequence>
<dbReference type="AlphaFoldDB" id="A0A8H5BW32"/>
<reference evidence="1 2" key="1">
    <citation type="journal article" date="2020" name="ISME J.">
        <title>Uncovering the hidden diversity of litter-decomposition mechanisms in mushroom-forming fungi.</title>
        <authorList>
            <person name="Floudas D."/>
            <person name="Bentzer J."/>
            <person name="Ahren D."/>
            <person name="Johansson T."/>
            <person name="Persson P."/>
            <person name="Tunlid A."/>
        </authorList>
    </citation>
    <scope>NUCLEOTIDE SEQUENCE [LARGE SCALE GENOMIC DNA]</scope>
    <source>
        <strain evidence="1 2">CBS 101986</strain>
    </source>
</reference>
<evidence type="ECO:0000313" key="1">
    <source>
        <dbReference type="EMBL" id="KAF5330378.1"/>
    </source>
</evidence>
<accession>A0A8H5BW32</accession>
<gene>
    <name evidence="1" type="ORF">D9619_005299</name>
</gene>
<proteinExistence type="predicted"/>
<comment type="caution">
    <text evidence="1">The sequence shown here is derived from an EMBL/GenBank/DDBJ whole genome shotgun (WGS) entry which is preliminary data.</text>
</comment>
<organism evidence="1 2">
    <name type="scientific">Psilocybe cf. subviscida</name>
    <dbReference type="NCBI Taxonomy" id="2480587"/>
    <lineage>
        <taxon>Eukaryota</taxon>
        <taxon>Fungi</taxon>
        <taxon>Dikarya</taxon>
        <taxon>Basidiomycota</taxon>
        <taxon>Agaricomycotina</taxon>
        <taxon>Agaricomycetes</taxon>
        <taxon>Agaricomycetidae</taxon>
        <taxon>Agaricales</taxon>
        <taxon>Agaricineae</taxon>
        <taxon>Strophariaceae</taxon>
        <taxon>Psilocybe</taxon>
    </lineage>
</organism>